<evidence type="ECO:0000313" key="2">
    <source>
        <dbReference type="EMBL" id="KAK0642097.1"/>
    </source>
</evidence>
<evidence type="ECO:0000313" key="3">
    <source>
        <dbReference type="Proteomes" id="UP001174936"/>
    </source>
</evidence>
<reference evidence="2" key="1">
    <citation type="submission" date="2023-06" db="EMBL/GenBank/DDBJ databases">
        <title>Genome-scale phylogeny and comparative genomics of the fungal order Sordariales.</title>
        <authorList>
            <consortium name="Lawrence Berkeley National Laboratory"/>
            <person name="Hensen N."/>
            <person name="Bonometti L."/>
            <person name="Westerberg I."/>
            <person name="Brannstrom I.O."/>
            <person name="Guillou S."/>
            <person name="Cros-Aarteil S."/>
            <person name="Calhoun S."/>
            <person name="Haridas S."/>
            <person name="Kuo A."/>
            <person name="Mondo S."/>
            <person name="Pangilinan J."/>
            <person name="Riley R."/>
            <person name="Labutti K."/>
            <person name="Andreopoulos B."/>
            <person name="Lipzen A."/>
            <person name="Chen C."/>
            <person name="Yanf M."/>
            <person name="Daum C."/>
            <person name="Ng V."/>
            <person name="Clum A."/>
            <person name="Steindorff A."/>
            <person name="Ohm R."/>
            <person name="Martin F."/>
            <person name="Silar P."/>
            <person name="Natvig D."/>
            <person name="Lalanne C."/>
            <person name="Gautier V."/>
            <person name="Ament-Velasquez S.L."/>
            <person name="Kruys A."/>
            <person name="Hutchinson M.I."/>
            <person name="Powell A.J."/>
            <person name="Barry K."/>
            <person name="Miller A.N."/>
            <person name="Grigoriev I.V."/>
            <person name="Debuchy R."/>
            <person name="Gladieux P."/>
            <person name="Thoren M.H."/>
            <person name="Johannesson H."/>
        </authorList>
    </citation>
    <scope>NUCLEOTIDE SEQUENCE</scope>
    <source>
        <strain evidence="2">SMH2532-1</strain>
    </source>
</reference>
<name>A0AA40CKT9_9PEZI</name>
<feature type="region of interest" description="Disordered" evidence="1">
    <location>
        <begin position="1241"/>
        <end position="1265"/>
    </location>
</feature>
<organism evidence="2 3">
    <name type="scientific">Cercophora newfieldiana</name>
    <dbReference type="NCBI Taxonomy" id="92897"/>
    <lineage>
        <taxon>Eukaryota</taxon>
        <taxon>Fungi</taxon>
        <taxon>Dikarya</taxon>
        <taxon>Ascomycota</taxon>
        <taxon>Pezizomycotina</taxon>
        <taxon>Sordariomycetes</taxon>
        <taxon>Sordariomycetidae</taxon>
        <taxon>Sordariales</taxon>
        <taxon>Lasiosphaeriaceae</taxon>
        <taxon>Cercophora</taxon>
    </lineage>
</organism>
<sequence>MAAAGFEDVPGSIRGEFEGNWKSDFAWLDTIDEDNCYVPLALSDSRPSKTLDFGENGFTGSLSTQHELLQITAPDSECGLVFVRGDYSDSLDSLLSRAQSPCQGGTFGMTVRPNSKGAHWIRQPNPVQGMINLRWPCARTSWRMDYLDSDPRQPASMSVSTCSFIQEGTVYQIARAIPSGQHHRPVPQSSESYEESSSLCRAVQLVIDLGGGFRFGCPYTAAKARQGGHGSLVSSSHFHDNYKGVLNERRGEASHVISVTSEIHKKRLEMRLWVNRKVQNLARSVRGSEAIEDPEDPGPSAEFRARGYYLHAMVEDIFSIDEPTVIVASFRLVDAHQPIDDAPRPDIRWQLVAQHLGVADDSLSSSYRSWLALLGSSSFMQDSSPGLLQTRVIGRAVESVLGIASVPVSLFPKKKGATSSSADENAEIASDSARPCSSMAQEPSTGIALLQNIMAPQIANFEQTLWQIRLLVTAAKLLQLQYESGSRHSEAEPWSARQTHAATKYYRDVIVRRIHDVCLWVLHATDTIGDVDLDEFVVHDNSDCRRLPSNYHGIKPDDDADIRLEYGAPRRRWRYCLPIIIWYVLKHLPEIFADKFVTQRLAVFSIHLADLGRHQTGAEDSSVSTGSISTIGTRDPYTCMLRWYSSHSLASIVEWLQQKSAASRIDLDMLRRRGLHWQVMSERSMRHFPEHCASGISATYQVSVVLLAALGPELGISPDGSGIITGGASCIQVARHAVRQRKPTVIFSGVGPDGFTSQLIGDSASGAPWELSSLAHFLPCVLGMADDGKAFDSVWETCKEFMFSDYSFMASWDPSPDTVRDWWDTTTSSIIATELLERACRHARGEEQIKDAEVLNFLDPAAEPSSDPEADDHINSLYNSFEAESITLLRKIHAACSQNVATASTSPLTAFKWRTRKPSKVYHYNGVTPSRRGQHDSDWRKETTWEVRCLGNKPNLRRILIDNGYSNFEEPCTAEPRGSLVEIGLLGAHVTTCIDFSLAEANSGGKTPMLNTTVHGRANWPSLLRQLLGPEQADELAARLSDKRSDNLGLPWDFYVLGKAERHPAFDRAPCILGDERLRRRITDEYIRSLFTALNHRLADCGTQYRIIHTTRLFPFTTHAAILSWHPDAIQTFEDNLGESSVFLDTLSVGPSGVRTEPDVWTSSITLKLWKLVPMLEYNLVQVENEVQEDESLIRQEQITRKALRRLKLLESTVERPEETHSSFGKAIRSWLRACIPSRAKSNSHKGAGVKLSDSNSPSQAFPPVGKFQSHRFIKKPRQHLPTAHVRAMSLSMVITGDKNGRSWICSLICDLFDGHELRLCGDGVSRILRTFTQQQSAGRCLVFLFLLERMCGKVADESDAFVREIDLVGDPVVELQAINKWKNTNQVLKGFKGMIWALETMRIFGDRLEKGIEAIRAAGSEMKRKLEQVSCSVVDCNPYKYRSLVGLRSGC</sequence>
<gene>
    <name evidence="2" type="ORF">B0T16DRAFT_224948</name>
</gene>
<dbReference type="Proteomes" id="UP001174936">
    <property type="component" value="Unassembled WGS sequence"/>
</dbReference>
<dbReference type="EMBL" id="JAULSV010000006">
    <property type="protein sequence ID" value="KAK0642097.1"/>
    <property type="molecule type" value="Genomic_DNA"/>
</dbReference>
<accession>A0AA40CKT9</accession>
<proteinExistence type="predicted"/>
<comment type="caution">
    <text evidence="2">The sequence shown here is derived from an EMBL/GenBank/DDBJ whole genome shotgun (WGS) entry which is preliminary data.</text>
</comment>
<keyword evidence="3" id="KW-1185">Reference proteome</keyword>
<feature type="region of interest" description="Disordered" evidence="1">
    <location>
        <begin position="413"/>
        <end position="437"/>
    </location>
</feature>
<evidence type="ECO:0000256" key="1">
    <source>
        <dbReference type="SAM" id="MobiDB-lite"/>
    </source>
</evidence>
<protein>
    <submittedName>
        <fullName evidence="2">Uncharacterized protein</fullName>
    </submittedName>
</protein>